<keyword evidence="2" id="KW-0067">ATP-binding</keyword>
<dbReference type="Pfam" id="PF07724">
    <property type="entry name" value="AAA_2"/>
    <property type="match status" value="1"/>
</dbReference>
<comment type="caution">
    <text evidence="7">The sequence shown here is derived from an EMBL/GenBank/DDBJ whole genome shotgun (WGS) entry which is preliminary data.</text>
</comment>
<feature type="domain" description="Clp ATPase C-terminal" evidence="6">
    <location>
        <begin position="263"/>
        <end position="353"/>
    </location>
</feature>
<dbReference type="SMART" id="SM01086">
    <property type="entry name" value="ClpB_D2-small"/>
    <property type="match status" value="1"/>
</dbReference>
<dbReference type="InterPro" id="IPR050130">
    <property type="entry name" value="ClpA_ClpB"/>
</dbReference>
<evidence type="ECO:0000256" key="3">
    <source>
        <dbReference type="ARBA" id="ARBA00023186"/>
    </source>
</evidence>
<dbReference type="SMART" id="SM00382">
    <property type="entry name" value="AAA"/>
    <property type="match status" value="1"/>
</dbReference>
<dbReference type="SUPFAM" id="SSF52540">
    <property type="entry name" value="P-loop containing nucleoside triphosphate hydrolases"/>
    <property type="match status" value="1"/>
</dbReference>
<evidence type="ECO:0000256" key="4">
    <source>
        <dbReference type="SAM" id="MobiDB-lite"/>
    </source>
</evidence>
<dbReference type="InterPro" id="IPR019489">
    <property type="entry name" value="Clp_ATPase_C"/>
</dbReference>
<dbReference type="InterPro" id="IPR001270">
    <property type="entry name" value="ClpA/B"/>
</dbReference>
<evidence type="ECO:0000259" key="6">
    <source>
        <dbReference type="SMART" id="SM01086"/>
    </source>
</evidence>
<gene>
    <name evidence="7" type="ORF">ACFSYJ_41045</name>
</gene>
<dbReference type="InterPro" id="IPR003593">
    <property type="entry name" value="AAA+_ATPase"/>
</dbReference>
<keyword evidence="8" id="KW-1185">Reference proteome</keyword>
<dbReference type="PANTHER" id="PTHR11638:SF18">
    <property type="entry name" value="HEAT SHOCK PROTEIN 104"/>
    <property type="match status" value="1"/>
</dbReference>
<dbReference type="InterPro" id="IPR027417">
    <property type="entry name" value="P-loop_NTPase"/>
</dbReference>
<proteinExistence type="predicted"/>
<dbReference type="Gene3D" id="3.40.50.300">
    <property type="entry name" value="P-loop containing nucleotide triphosphate hydrolases"/>
    <property type="match status" value="1"/>
</dbReference>
<evidence type="ECO:0000259" key="5">
    <source>
        <dbReference type="SMART" id="SM00382"/>
    </source>
</evidence>
<evidence type="ECO:0000256" key="1">
    <source>
        <dbReference type="ARBA" id="ARBA00022741"/>
    </source>
</evidence>
<dbReference type="Pfam" id="PF10431">
    <property type="entry name" value="ClpB_D2-small"/>
    <property type="match status" value="1"/>
</dbReference>
<dbReference type="Proteomes" id="UP001597419">
    <property type="component" value="Unassembled WGS sequence"/>
</dbReference>
<feature type="domain" description="AAA+ ATPase" evidence="5">
    <location>
        <begin position="77"/>
        <end position="231"/>
    </location>
</feature>
<dbReference type="PANTHER" id="PTHR11638">
    <property type="entry name" value="ATP-DEPENDENT CLP PROTEASE"/>
    <property type="match status" value="1"/>
</dbReference>
<evidence type="ECO:0000256" key="2">
    <source>
        <dbReference type="ARBA" id="ARBA00022840"/>
    </source>
</evidence>
<feature type="compositionally biased region" description="Basic and acidic residues" evidence="4">
    <location>
        <begin position="7"/>
        <end position="21"/>
    </location>
</feature>
<dbReference type="CDD" id="cd19499">
    <property type="entry name" value="RecA-like_ClpB_Hsp104-like"/>
    <property type="match status" value="1"/>
</dbReference>
<evidence type="ECO:0000313" key="8">
    <source>
        <dbReference type="Proteomes" id="UP001597419"/>
    </source>
</evidence>
<dbReference type="RefSeq" id="WP_345399069.1">
    <property type="nucleotide sequence ID" value="NZ_BAABHG010000010.1"/>
</dbReference>
<dbReference type="PRINTS" id="PR00300">
    <property type="entry name" value="CLPPROTEASEA"/>
</dbReference>
<feature type="region of interest" description="Disordered" evidence="4">
    <location>
        <begin position="1"/>
        <end position="36"/>
    </location>
</feature>
<organism evidence="7 8">
    <name type="scientific">Amycolatopsis samaneae</name>
    <dbReference type="NCBI Taxonomy" id="664691"/>
    <lineage>
        <taxon>Bacteria</taxon>
        <taxon>Bacillati</taxon>
        <taxon>Actinomycetota</taxon>
        <taxon>Actinomycetes</taxon>
        <taxon>Pseudonocardiales</taxon>
        <taxon>Pseudonocardiaceae</taxon>
        <taxon>Amycolatopsis</taxon>
    </lineage>
</organism>
<evidence type="ECO:0000313" key="7">
    <source>
        <dbReference type="EMBL" id="MFD2465064.1"/>
    </source>
</evidence>
<accession>A0ABW5GWD8</accession>
<dbReference type="EMBL" id="JBHUKU010000028">
    <property type="protein sequence ID" value="MFD2465064.1"/>
    <property type="molecule type" value="Genomic_DNA"/>
</dbReference>
<keyword evidence="3" id="KW-0143">Chaperone</keyword>
<name>A0ABW5GWD8_9PSEU</name>
<dbReference type="InterPro" id="IPR003959">
    <property type="entry name" value="ATPase_AAA_core"/>
</dbReference>
<sequence>MPYLTDMFHDQNRRGPERSENGEDGAVGAVKRPPGSFDPVAAAERLRGRVLGQDTAVDAVVRALSLAKAGAHDPDRPPANLLLVGPTGVGKTELVRQVAALLRSGPDDLCRVDMNSLAQEHYAASFSGAPPGYAGAKEAYSLFDRSTVEGDPYTPGIVLFDEVEKAHPTVLRALLQVLDTGILRLANGQEKISFRNCFVFLTSNLGSAELARRRAAPWRRAADRLGLRLGAQSGEAVVDRALRGFFDPEFLNRIDETVLFGEIDRPTARRIAALEIDLLGRRLRRRSVHLDVADEVVDLLGEKGFDPVYGARGLRRALRTLVASPVAGEVLKHSPGQGSPLTIAVRTSGGAVIARASPHDEH</sequence>
<keyword evidence="1" id="KW-0547">Nucleotide-binding</keyword>
<protein>
    <submittedName>
        <fullName evidence="7">AAA family ATPase</fullName>
    </submittedName>
</protein>
<dbReference type="Gene3D" id="1.10.8.60">
    <property type="match status" value="1"/>
</dbReference>
<reference evidence="8" key="1">
    <citation type="journal article" date="2019" name="Int. J. Syst. Evol. Microbiol.">
        <title>The Global Catalogue of Microorganisms (GCM) 10K type strain sequencing project: providing services to taxonomists for standard genome sequencing and annotation.</title>
        <authorList>
            <consortium name="The Broad Institute Genomics Platform"/>
            <consortium name="The Broad Institute Genome Sequencing Center for Infectious Disease"/>
            <person name="Wu L."/>
            <person name="Ma J."/>
        </authorList>
    </citation>
    <scope>NUCLEOTIDE SEQUENCE [LARGE SCALE GENOMIC DNA]</scope>
    <source>
        <strain evidence="8">CGMCC 4.7643</strain>
    </source>
</reference>